<evidence type="ECO:0000256" key="1">
    <source>
        <dbReference type="ARBA" id="ARBA00004167"/>
    </source>
</evidence>
<sequence>MFSKLLEAVLKTGNRMNVGTNRGEAHAFKLDALLKLVDVKGTDGKTTLLHFVVREISRAEGSRLSSANFSSINHQSNTVTDLEYCKLGIQVVSRLSVELNNVKKAAAMDSDMLSFYVAKLGGELGKIREVLQLNNSFSNENGHHFHDAMIEFMRKAEDEILDIQARESFTLSMVKEITEYYHGDSTKEESHPFRVFVVVRDFLATLDQVCREVEKLNEHNIIIMGRHLPVTANQTSDPVFPSFQASRSGSSDDDSSLSS</sequence>
<dbReference type="GO" id="GO:0016020">
    <property type="term" value="C:membrane"/>
    <property type="evidence" value="ECO:0007669"/>
    <property type="project" value="UniProtKB-SubCell"/>
</dbReference>
<dbReference type="PROSITE" id="PS51444">
    <property type="entry name" value="FH2"/>
    <property type="match status" value="1"/>
</dbReference>
<proteinExistence type="inferred from homology"/>
<evidence type="ECO:0000256" key="2">
    <source>
        <dbReference type="ARBA" id="ARBA00022729"/>
    </source>
</evidence>
<name>A0A426ZAF7_ENSVE</name>
<dbReference type="Gene3D" id="1.20.58.2220">
    <property type="entry name" value="Formin, FH2 domain"/>
    <property type="match status" value="1"/>
</dbReference>
<dbReference type="GO" id="GO:0051015">
    <property type="term" value="F:actin filament binding"/>
    <property type="evidence" value="ECO:0007669"/>
    <property type="project" value="InterPro"/>
</dbReference>
<dbReference type="PANTHER" id="PTHR23213:SF368">
    <property type="entry name" value="HISTONE H3-K79 METHYLTRANSFERASE"/>
    <property type="match status" value="1"/>
</dbReference>
<reference evidence="6 7" key="1">
    <citation type="journal article" date="2014" name="Agronomy (Basel)">
        <title>A Draft Genome Sequence for Ensete ventricosum, the Drought-Tolerant Tree Against Hunger.</title>
        <authorList>
            <person name="Harrison J."/>
            <person name="Moore K.A."/>
            <person name="Paszkiewicz K."/>
            <person name="Jones T."/>
            <person name="Grant M."/>
            <person name="Ambacheew D."/>
            <person name="Muzemil S."/>
            <person name="Studholme D.J."/>
        </authorList>
    </citation>
    <scope>NUCLEOTIDE SEQUENCE [LARGE SCALE GENOMIC DNA]</scope>
</reference>
<dbReference type="InterPro" id="IPR027643">
    <property type="entry name" value="Formin-like_plant"/>
</dbReference>
<dbReference type="EMBL" id="AMZH03007580">
    <property type="protein sequence ID" value="RRT60975.1"/>
    <property type="molecule type" value="Genomic_DNA"/>
</dbReference>
<keyword evidence="2" id="KW-0732">Signal</keyword>
<dbReference type="Proteomes" id="UP000287651">
    <property type="component" value="Unassembled WGS sequence"/>
</dbReference>
<feature type="domain" description="FH2" evidence="5">
    <location>
        <begin position="1"/>
        <end position="232"/>
    </location>
</feature>
<dbReference type="AlphaFoldDB" id="A0A426ZAF7"/>
<organism evidence="6 7">
    <name type="scientific">Ensete ventricosum</name>
    <name type="common">Abyssinian banana</name>
    <name type="synonym">Musa ensete</name>
    <dbReference type="NCBI Taxonomy" id="4639"/>
    <lineage>
        <taxon>Eukaryota</taxon>
        <taxon>Viridiplantae</taxon>
        <taxon>Streptophyta</taxon>
        <taxon>Embryophyta</taxon>
        <taxon>Tracheophyta</taxon>
        <taxon>Spermatophyta</taxon>
        <taxon>Magnoliopsida</taxon>
        <taxon>Liliopsida</taxon>
        <taxon>Zingiberales</taxon>
        <taxon>Musaceae</taxon>
        <taxon>Ensete</taxon>
    </lineage>
</organism>
<dbReference type="InterPro" id="IPR015425">
    <property type="entry name" value="FH2_Formin"/>
</dbReference>
<evidence type="ECO:0000256" key="3">
    <source>
        <dbReference type="ARBA" id="ARBA00025793"/>
    </source>
</evidence>
<comment type="subcellular location">
    <subcellularLocation>
        <location evidence="1">Membrane</location>
        <topology evidence="1">Single-pass membrane protein</topology>
    </subcellularLocation>
</comment>
<dbReference type="GO" id="GO:0045010">
    <property type="term" value="P:actin nucleation"/>
    <property type="evidence" value="ECO:0007669"/>
    <property type="project" value="InterPro"/>
</dbReference>
<evidence type="ECO:0000259" key="5">
    <source>
        <dbReference type="PROSITE" id="PS51444"/>
    </source>
</evidence>
<evidence type="ECO:0000313" key="6">
    <source>
        <dbReference type="EMBL" id="RRT60975.1"/>
    </source>
</evidence>
<dbReference type="PANTHER" id="PTHR23213">
    <property type="entry name" value="FORMIN-RELATED"/>
    <property type="match status" value="1"/>
</dbReference>
<evidence type="ECO:0000313" key="7">
    <source>
        <dbReference type="Proteomes" id="UP000287651"/>
    </source>
</evidence>
<feature type="region of interest" description="Disordered" evidence="4">
    <location>
        <begin position="239"/>
        <end position="259"/>
    </location>
</feature>
<evidence type="ECO:0000256" key="4">
    <source>
        <dbReference type="SAM" id="MobiDB-lite"/>
    </source>
</evidence>
<comment type="similarity">
    <text evidence="3">Belongs to the formin-like family. Class-I subfamily.</text>
</comment>
<dbReference type="InterPro" id="IPR042201">
    <property type="entry name" value="FH2_Formin_sf"/>
</dbReference>
<gene>
    <name evidence="6" type="ORF">B296_00044559</name>
</gene>
<accession>A0A426ZAF7</accession>
<protein>
    <recommendedName>
        <fullName evidence="5">FH2 domain-containing protein</fullName>
    </recommendedName>
</protein>
<dbReference type="SUPFAM" id="SSF101447">
    <property type="entry name" value="Formin homology 2 domain (FH2 domain)"/>
    <property type="match status" value="1"/>
</dbReference>
<comment type="caution">
    <text evidence="6">The sequence shown here is derived from an EMBL/GenBank/DDBJ whole genome shotgun (WGS) entry which is preliminary data.</text>
</comment>
<dbReference type="Pfam" id="PF02181">
    <property type="entry name" value="FH2"/>
    <property type="match status" value="1"/>
</dbReference>